<name>A0ABY5HDE7_9GAMM</name>
<dbReference type="PANTHER" id="PTHR42988">
    <property type="entry name" value="PHOSPHOHYDROLASE"/>
    <property type="match status" value="1"/>
</dbReference>
<evidence type="ECO:0000256" key="4">
    <source>
        <dbReference type="ARBA" id="ARBA00025742"/>
    </source>
</evidence>
<dbReference type="RefSeq" id="WP_255852401.1">
    <property type="nucleotide sequence ID" value="NZ_CP073347.1"/>
</dbReference>
<accession>A0ABY5HDE7</accession>
<evidence type="ECO:0000313" key="7">
    <source>
        <dbReference type="Proteomes" id="UP001058461"/>
    </source>
</evidence>
<dbReference type="PANTHER" id="PTHR42988:SF2">
    <property type="entry name" value="CYCLIC NUCLEOTIDE PHOSPHODIESTERASE CBUA0032-RELATED"/>
    <property type="match status" value="1"/>
</dbReference>
<dbReference type="InterPro" id="IPR004843">
    <property type="entry name" value="Calcineurin-like_PHP"/>
</dbReference>
<evidence type="ECO:0000256" key="3">
    <source>
        <dbReference type="ARBA" id="ARBA00023004"/>
    </source>
</evidence>
<keyword evidence="7" id="KW-1185">Reference proteome</keyword>
<dbReference type="Pfam" id="PF00149">
    <property type="entry name" value="Metallophos"/>
    <property type="match status" value="1"/>
</dbReference>
<evidence type="ECO:0000259" key="5">
    <source>
        <dbReference type="Pfam" id="PF00149"/>
    </source>
</evidence>
<dbReference type="InterPro" id="IPR050884">
    <property type="entry name" value="CNP_phosphodiesterase-III"/>
</dbReference>
<evidence type="ECO:0000256" key="1">
    <source>
        <dbReference type="ARBA" id="ARBA00022723"/>
    </source>
</evidence>
<comment type="similarity">
    <text evidence="4">Belongs to the cyclic nucleotide phosphodiesterase class-III family.</text>
</comment>
<dbReference type="InterPro" id="IPR029052">
    <property type="entry name" value="Metallo-depent_PP-like"/>
</dbReference>
<protein>
    <submittedName>
        <fullName evidence="6">Metallophosphoesterase</fullName>
    </submittedName>
</protein>
<keyword evidence="2" id="KW-0378">Hydrolase</keyword>
<gene>
    <name evidence="6" type="ORF">KDW95_13750</name>
</gene>
<organism evidence="6 7">
    <name type="scientific">Marinobacterium rhizophilum</name>
    <dbReference type="NCBI Taxonomy" id="420402"/>
    <lineage>
        <taxon>Bacteria</taxon>
        <taxon>Pseudomonadati</taxon>
        <taxon>Pseudomonadota</taxon>
        <taxon>Gammaproteobacteria</taxon>
        <taxon>Oceanospirillales</taxon>
        <taxon>Oceanospirillaceae</taxon>
        <taxon>Marinobacterium</taxon>
    </lineage>
</organism>
<dbReference type="Gene3D" id="3.60.21.10">
    <property type="match status" value="1"/>
</dbReference>
<dbReference type="SUPFAM" id="SSF56300">
    <property type="entry name" value="Metallo-dependent phosphatases"/>
    <property type="match status" value="1"/>
</dbReference>
<keyword evidence="3" id="KW-0408">Iron</keyword>
<feature type="domain" description="Calcineurin-like phosphoesterase" evidence="5">
    <location>
        <begin position="3"/>
        <end position="195"/>
    </location>
</feature>
<reference evidence="6" key="1">
    <citation type="submission" date="2021-04" db="EMBL/GenBank/DDBJ databases">
        <title>Oceanospirillales bacteria with DddD are important DMSP degraders in coastal seawater.</title>
        <authorList>
            <person name="Liu J."/>
        </authorList>
    </citation>
    <scope>NUCLEOTIDE SEQUENCE</scope>
    <source>
        <strain evidence="6">D13-1</strain>
    </source>
</reference>
<evidence type="ECO:0000256" key="2">
    <source>
        <dbReference type="ARBA" id="ARBA00022801"/>
    </source>
</evidence>
<sequence>MTLRILQISDCHLSPEPAGLFRGIDPLLHLQAVTADAQRRFAPVDLLLLTGDLTHHAEPGAYRRLLHSVEGLAHRRHWLPGNHDVAASMQAVEALEPTLGCKQIDTPHWRILLLDSTHAPDGRGGGSLAPAELDWLQQQLNDAGQRWVFIVLHHNPVALGSAWQDAIMLGNAAAFWARVEACPQVRGIAFGHVHQQQLLLRGQVQLFAAPSTAVQFEAGCADFKLESDPALARPGYRYYELADDGHIEAQLCRIKVPDCVG</sequence>
<keyword evidence="1" id="KW-0479">Metal-binding</keyword>
<evidence type="ECO:0000313" key="6">
    <source>
        <dbReference type="EMBL" id="UTW10363.1"/>
    </source>
</evidence>
<proteinExistence type="inferred from homology"/>
<dbReference type="Proteomes" id="UP001058461">
    <property type="component" value="Chromosome"/>
</dbReference>
<dbReference type="EMBL" id="CP073347">
    <property type="protein sequence ID" value="UTW10363.1"/>
    <property type="molecule type" value="Genomic_DNA"/>
</dbReference>